<comment type="caution">
    <text evidence="1">The sequence shown here is derived from an EMBL/GenBank/DDBJ whole genome shotgun (WGS) entry which is preliminary data.</text>
</comment>
<evidence type="ECO:0000313" key="1">
    <source>
        <dbReference type="EMBL" id="OTN92798.1"/>
    </source>
</evidence>
<name>A0A242BBS2_ENTFC</name>
<proteinExistence type="predicted"/>
<dbReference type="EMBL" id="NGKW01000006">
    <property type="protein sequence ID" value="OTN92798.1"/>
    <property type="molecule type" value="Genomic_DNA"/>
</dbReference>
<dbReference type="Proteomes" id="UP000194885">
    <property type="component" value="Unassembled WGS sequence"/>
</dbReference>
<reference evidence="1 2" key="1">
    <citation type="submission" date="2017-05" db="EMBL/GenBank/DDBJ databases">
        <title>The Genome Sequence of Enterococcus faecium 7H8_DIV0219.</title>
        <authorList>
            <consortium name="The Broad Institute Genomics Platform"/>
            <consortium name="The Broad Institute Genomic Center for Infectious Diseases"/>
            <person name="Earl A."/>
            <person name="Manson A."/>
            <person name="Schwartman J."/>
            <person name="Gilmore M."/>
            <person name="Abouelleil A."/>
            <person name="Cao P."/>
            <person name="Chapman S."/>
            <person name="Cusick C."/>
            <person name="Shea T."/>
            <person name="Young S."/>
            <person name="Neafsey D."/>
            <person name="Nusbaum C."/>
            <person name="Birren B."/>
        </authorList>
    </citation>
    <scope>NUCLEOTIDE SEQUENCE [LARGE SCALE GENOMIC DNA]</scope>
    <source>
        <strain evidence="1 2">7H8_DIV0219</strain>
    </source>
</reference>
<sequence>MKINFQTTLTPEEIKIVLEQAQGTIWISRKLPKLPENAFYLFYNQKVCTAIGKTVQPETIDTVIMIQLPWDIEADYMIYMLTEQAEKAGLTIAKEPFTSIPETARKKMTEHQEKIVAILSTFGYPIDSSMPSAAEDTKKKPAKARHRWSKEVSDIPFTVDFRGSQATLYWIKRNELLIKAGATLVKDPPLNKDGSLGYAAKYGQKLRDDYKDKISGITTIEDIIVKSVNEASLLLYFAGTNSWLEIVDEHGKSIDEWTRV</sequence>
<organism evidence="1 2">
    <name type="scientific">Enterococcus faecium</name>
    <name type="common">Streptococcus faecium</name>
    <dbReference type="NCBI Taxonomy" id="1352"/>
    <lineage>
        <taxon>Bacteria</taxon>
        <taxon>Bacillati</taxon>
        <taxon>Bacillota</taxon>
        <taxon>Bacilli</taxon>
        <taxon>Lactobacillales</taxon>
        <taxon>Enterococcaceae</taxon>
        <taxon>Enterococcus</taxon>
    </lineage>
</organism>
<dbReference type="AlphaFoldDB" id="A0A242BBS2"/>
<protein>
    <submittedName>
        <fullName evidence="1">Uncharacterized protein</fullName>
    </submittedName>
</protein>
<accession>A0A242BBS2</accession>
<evidence type="ECO:0000313" key="2">
    <source>
        <dbReference type="Proteomes" id="UP000194885"/>
    </source>
</evidence>
<gene>
    <name evidence="1" type="ORF">A5810_002683</name>
</gene>
<dbReference type="RefSeq" id="WP_086323774.1">
    <property type="nucleotide sequence ID" value="NZ_NGKW01000006.1"/>
</dbReference>